<dbReference type="Gene3D" id="3.20.20.70">
    <property type="entry name" value="Aldolase class I"/>
    <property type="match status" value="1"/>
</dbReference>
<gene>
    <name evidence="7" type="ORF">TELCIR_17095</name>
</gene>
<keyword evidence="4" id="KW-0819">tRNA processing</keyword>
<evidence type="ECO:0000313" key="7">
    <source>
        <dbReference type="EMBL" id="PIO61382.1"/>
    </source>
</evidence>
<dbReference type="PANTHER" id="PTHR45936:SF1">
    <property type="entry name" value="TRNA-DIHYDROURIDINE(20) SYNTHASE [NAD(P)+]-LIKE"/>
    <property type="match status" value="1"/>
</dbReference>
<proteinExistence type="predicted"/>
<evidence type="ECO:0000256" key="1">
    <source>
        <dbReference type="ARBA" id="ARBA00001917"/>
    </source>
</evidence>
<name>A0A2G9TVC9_TELCI</name>
<comment type="cofactor">
    <cofactor evidence="1">
        <name>FMN</name>
        <dbReference type="ChEBI" id="CHEBI:58210"/>
    </cofactor>
</comment>
<evidence type="ECO:0000256" key="3">
    <source>
        <dbReference type="ARBA" id="ARBA00022643"/>
    </source>
</evidence>
<dbReference type="PANTHER" id="PTHR45936">
    <property type="entry name" value="TRNA-DIHYDROURIDINE(20) SYNTHASE [NAD(P)+]-LIKE"/>
    <property type="match status" value="1"/>
</dbReference>
<evidence type="ECO:0000256" key="2">
    <source>
        <dbReference type="ARBA" id="ARBA00022630"/>
    </source>
</evidence>
<evidence type="ECO:0000256" key="5">
    <source>
        <dbReference type="ARBA" id="ARBA00023002"/>
    </source>
</evidence>
<dbReference type="InterPro" id="IPR013785">
    <property type="entry name" value="Aldolase_TIM"/>
</dbReference>
<accession>A0A2G9TVC9</accession>
<dbReference type="Pfam" id="PF01207">
    <property type="entry name" value="Dus"/>
    <property type="match status" value="1"/>
</dbReference>
<organism evidence="7 8">
    <name type="scientific">Teladorsagia circumcincta</name>
    <name type="common">Brown stomach worm</name>
    <name type="synonym">Ostertagia circumcincta</name>
    <dbReference type="NCBI Taxonomy" id="45464"/>
    <lineage>
        <taxon>Eukaryota</taxon>
        <taxon>Metazoa</taxon>
        <taxon>Ecdysozoa</taxon>
        <taxon>Nematoda</taxon>
        <taxon>Chromadorea</taxon>
        <taxon>Rhabditida</taxon>
        <taxon>Rhabditina</taxon>
        <taxon>Rhabditomorpha</taxon>
        <taxon>Strongyloidea</taxon>
        <taxon>Trichostrongylidae</taxon>
        <taxon>Teladorsagia</taxon>
    </lineage>
</organism>
<dbReference type="AlphaFoldDB" id="A0A2G9TVC9"/>
<dbReference type="InterPro" id="IPR018517">
    <property type="entry name" value="tRNA_hU_synthase_CS"/>
</dbReference>
<keyword evidence="8" id="KW-1185">Reference proteome</keyword>
<feature type="domain" description="DUS-like FMN-binding" evidence="6">
    <location>
        <begin position="30"/>
        <end position="86"/>
    </location>
</feature>
<keyword evidence="5" id="KW-0560">Oxidoreductase</keyword>
<protein>
    <recommendedName>
        <fullName evidence="6">DUS-like FMN-binding domain-containing protein</fullName>
    </recommendedName>
</protein>
<dbReference type="GO" id="GO:0005737">
    <property type="term" value="C:cytoplasm"/>
    <property type="evidence" value="ECO:0007669"/>
    <property type="project" value="TreeGrafter"/>
</dbReference>
<evidence type="ECO:0000313" key="8">
    <source>
        <dbReference type="Proteomes" id="UP000230423"/>
    </source>
</evidence>
<dbReference type="PROSITE" id="PS01136">
    <property type="entry name" value="UPF0034"/>
    <property type="match status" value="1"/>
</dbReference>
<sequence length="100" mass="10494">MGVASDSSLYKDKVIMAPMVRAGRTPLSGTDVAAIDVNMGCPKSFSIHCGMGAALLTKVDKIKEILTSLTAVAQVPVSCKIRVLDDLEFKARLISGLTVG</sequence>
<dbReference type="GO" id="GO:0050660">
    <property type="term" value="F:flavin adenine dinucleotide binding"/>
    <property type="evidence" value="ECO:0007669"/>
    <property type="project" value="InterPro"/>
</dbReference>
<reference evidence="7 8" key="1">
    <citation type="submission" date="2015-09" db="EMBL/GenBank/DDBJ databases">
        <title>Draft genome of the parasitic nematode Teladorsagia circumcincta isolate WARC Sus (inbred).</title>
        <authorList>
            <person name="Mitreva M."/>
        </authorList>
    </citation>
    <scope>NUCLEOTIDE SEQUENCE [LARGE SCALE GENOMIC DNA]</scope>
    <source>
        <strain evidence="7 8">S</strain>
    </source>
</reference>
<evidence type="ECO:0000259" key="6">
    <source>
        <dbReference type="Pfam" id="PF01207"/>
    </source>
</evidence>
<dbReference type="SUPFAM" id="SSF51395">
    <property type="entry name" value="FMN-linked oxidoreductases"/>
    <property type="match status" value="1"/>
</dbReference>
<dbReference type="InterPro" id="IPR052582">
    <property type="entry name" value="tRNA-DUS-like"/>
</dbReference>
<dbReference type="GO" id="GO:0017150">
    <property type="term" value="F:tRNA dihydrouridine synthase activity"/>
    <property type="evidence" value="ECO:0007669"/>
    <property type="project" value="InterPro"/>
</dbReference>
<dbReference type="EMBL" id="KZ353701">
    <property type="protein sequence ID" value="PIO61382.1"/>
    <property type="molecule type" value="Genomic_DNA"/>
</dbReference>
<evidence type="ECO:0000256" key="4">
    <source>
        <dbReference type="ARBA" id="ARBA00022694"/>
    </source>
</evidence>
<dbReference type="Proteomes" id="UP000230423">
    <property type="component" value="Unassembled WGS sequence"/>
</dbReference>
<keyword evidence="2" id="KW-0285">Flavoprotein</keyword>
<dbReference type="OrthoDB" id="272303at2759"/>
<dbReference type="InterPro" id="IPR035587">
    <property type="entry name" value="DUS-like_FMN-bd"/>
</dbReference>
<keyword evidence="3" id="KW-0288">FMN</keyword>